<keyword evidence="3" id="KW-1185">Reference proteome</keyword>
<reference evidence="2 3" key="1">
    <citation type="journal article" date="2018" name="Front. Microbiol.">
        <title>Prospects for Fungal Bioremediation of Acidic Radioactive Waste Sites: Characterization and Genome Sequence of Rhodotorula taiwanensis MD1149.</title>
        <authorList>
            <person name="Tkavc R."/>
            <person name="Matrosova V.Y."/>
            <person name="Grichenko O.E."/>
            <person name="Gostincar C."/>
            <person name="Volpe R.P."/>
            <person name="Klimenkova P."/>
            <person name="Gaidamakova E.K."/>
            <person name="Zhou C.E."/>
            <person name="Stewart B.J."/>
            <person name="Lyman M.G."/>
            <person name="Malfatti S.A."/>
            <person name="Rubinfeld B."/>
            <person name="Courtot M."/>
            <person name="Singh J."/>
            <person name="Dalgard C.L."/>
            <person name="Hamilton T."/>
            <person name="Frey K.G."/>
            <person name="Gunde-Cimerman N."/>
            <person name="Dugan L."/>
            <person name="Daly M.J."/>
        </authorList>
    </citation>
    <scope>NUCLEOTIDE SEQUENCE [LARGE SCALE GENOMIC DNA]</scope>
    <source>
        <strain evidence="2 3">MD1149</strain>
    </source>
</reference>
<proteinExistence type="predicted"/>
<dbReference type="EMBL" id="PJQD01000043">
    <property type="protein sequence ID" value="POY72974.1"/>
    <property type="molecule type" value="Genomic_DNA"/>
</dbReference>
<feature type="compositionally biased region" description="Low complexity" evidence="1">
    <location>
        <begin position="315"/>
        <end position="324"/>
    </location>
</feature>
<feature type="compositionally biased region" description="Basic residues" evidence="1">
    <location>
        <begin position="296"/>
        <end position="313"/>
    </location>
</feature>
<accession>A0A2S5B865</accession>
<feature type="compositionally biased region" description="Basic and acidic residues" evidence="1">
    <location>
        <begin position="329"/>
        <end position="338"/>
    </location>
</feature>
<name>A0A2S5B865_9BASI</name>
<dbReference type="AlphaFoldDB" id="A0A2S5B865"/>
<gene>
    <name evidence="2" type="ORF">BMF94_3960</name>
</gene>
<feature type="region of interest" description="Disordered" evidence="1">
    <location>
        <begin position="293"/>
        <end position="344"/>
    </location>
</feature>
<protein>
    <submittedName>
        <fullName evidence="2">Uncharacterized protein</fullName>
    </submittedName>
</protein>
<evidence type="ECO:0000256" key="1">
    <source>
        <dbReference type="SAM" id="MobiDB-lite"/>
    </source>
</evidence>
<sequence length="344" mass="38275">MQGWDVQVEGRYVVYTRRERGSGLLPSSSDATAQHPRAPEWRAQLGCNAYAELIEHVSNELVAVTLGKPDNRYTPYHPGSFRVDRFAVREAERDEKGGYKTLVEALKVPVGNGEAACLDLYPNRRVLIGPGRLRRNNPDLTMQVRNRVPQDSVVAGPRFIEGVLYERNHNDGERGPLKVEEFMPNPRNPLQFMSVRATEIMDDFIARRQEGDESDMREGDDANVAVQGHLTEHSGGIGFSGHAWQIGNPLEDMLFKHLPPRNVEWGCRVGVAGLELATTLEYTLDWEQALLEPTRPKSRGSRKNPHVFRRGGTKRGASAGGRPAANRRRREDQGHGEGDGAGGA</sequence>
<evidence type="ECO:0000313" key="2">
    <source>
        <dbReference type="EMBL" id="POY72974.1"/>
    </source>
</evidence>
<comment type="caution">
    <text evidence="2">The sequence shown here is derived from an EMBL/GenBank/DDBJ whole genome shotgun (WGS) entry which is preliminary data.</text>
</comment>
<evidence type="ECO:0000313" key="3">
    <source>
        <dbReference type="Proteomes" id="UP000237144"/>
    </source>
</evidence>
<organism evidence="2 3">
    <name type="scientific">Rhodotorula taiwanensis</name>
    <dbReference type="NCBI Taxonomy" id="741276"/>
    <lineage>
        <taxon>Eukaryota</taxon>
        <taxon>Fungi</taxon>
        <taxon>Dikarya</taxon>
        <taxon>Basidiomycota</taxon>
        <taxon>Pucciniomycotina</taxon>
        <taxon>Microbotryomycetes</taxon>
        <taxon>Sporidiobolales</taxon>
        <taxon>Sporidiobolaceae</taxon>
        <taxon>Rhodotorula</taxon>
    </lineage>
</organism>
<dbReference type="Proteomes" id="UP000237144">
    <property type="component" value="Unassembled WGS sequence"/>
</dbReference>